<feature type="domain" description="Helicase C-terminal" evidence="5">
    <location>
        <begin position="889"/>
        <end position="1072"/>
    </location>
</feature>
<dbReference type="EMBL" id="VIWU01000001">
    <property type="protein sequence ID" value="TWF75649.1"/>
    <property type="molecule type" value="Genomic_DNA"/>
</dbReference>
<dbReference type="Pfam" id="PF00271">
    <property type="entry name" value="Helicase_C"/>
    <property type="match status" value="1"/>
</dbReference>
<evidence type="ECO:0000256" key="2">
    <source>
        <dbReference type="ARBA" id="ARBA00022840"/>
    </source>
</evidence>
<evidence type="ECO:0000313" key="7">
    <source>
        <dbReference type="Proteomes" id="UP000321261"/>
    </source>
</evidence>
<dbReference type="SMART" id="SM00490">
    <property type="entry name" value="HELICc"/>
    <property type="match status" value="1"/>
</dbReference>
<keyword evidence="7" id="KW-1185">Reference proteome</keyword>
<protein>
    <submittedName>
        <fullName evidence="6">Helicase-like protein</fullName>
    </submittedName>
</protein>
<dbReference type="Gene3D" id="3.40.50.300">
    <property type="entry name" value="P-loop containing nucleotide triphosphate hydrolases"/>
    <property type="match status" value="2"/>
</dbReference>
<dbReference type="GO" id="GO:0005524">
    <property type="term" value="F:ATP binding"/>
    <property type="evidence" value="ECO:0007669"/>
    <property type="project" value="UniProtKB-KW"/>
</dbReference>
<dbReference type="GO" id="GO:0003676">
    <property type="term" value="F:nucleic acid binding"/>
    <property type="evidence" value="ECO:0007669"/>
    <property type="project" value="InterPro"/>
</dbReference>
<proteinExistence type="predicted"/>
<dbReference type="GO" id="GO:0006289">
    <property type="term" value="P:nucleotide-excision repair"/>
    <property type="evidence" value="ECO:0007669"/>
    <property type="project" value="TreeGrafter"/>
</dbReference>
<dbReference type="GO" id="GO:0036297">
    <property type="term" value="P:interstrand cross-link repair"/>
    <property type="evidence" value="ECO:0007669"/>
    <property type="project" value="TreeGrafter"/>
</dbReference>
<dbReference type="PANTHER" id="PTHR47957:SF3">
    <property type="entry name" value="ATP-DEPENDENT HELICASE HRQ1"/>
    <property type="match status" value="1"/>
</dbReference>
<sequence length="1579" mass="173712">MTAFDPLSTSTEIVEGYRRYLRSLLPLRDPTLAAALDEAIDTSPLLSKGPLLEASPAYATGATVRELVDEGVLDREFLDLTAPELPADRPLYRHQDEAIRKVRAGRNIVVATGTGSGKTESFLLPILAHLAEEAAAGTLGPGVRALLLYPMNALANDQMKRLRRLLASAPNITFGRYTGDTSEDPGRAEGEFHRLNPGETRLPNELLSRQEMRRTPPHLLLTNYAMLEYLLLRPQDMDLFEGDAAGSWRFVVVDEAHVYDGAKGAELAMLLRRLRDRVASPGLQAIATSATVGADRDPRAVTDFAANLFGVPFEWDDADPARRDLVTSARVAFPDEPTWGPLPPTAYGELLREPDPAGALGSRARSHGWSGSGAAPDALRSESRIAGLRAALHSGPRPFEEIAATLFPSQPASAAAEALTDLVRLGANVRNPDRSPVLSARFHLFARATEGAFSCLGGDSPHLSLSRREQCEHCARVVFELGGCRRCGAVHLHGALDPSGGVPRHVPYRSGTDRRHAWLLLEEQSSRGGGATEHDEDDGALENIKPADGVPYHLCVRCGGLHETPPIKCGIDGCPGTEIRHVRLLDTGAESLGSCAGCGARGTRLIRLLESGSEAAASVLGTSLYQALPPEPDGPAGDLPGQGRKLLFFSDSRQMAAYFAPYLEDTHQRVSQRRMLTMALDRWTRDEGEEPARIDDLVDYALRVARHAHVFDEDASRSERKRHASLWTIQEVISYDDRQSLEGVGLLRVELAKKDSWRAPQRLLDLGLDDEESWALLQELMRSLRAQGAIDMPGEVDPADEAFAPRRGPIYVRGLGSEAKRKVLSWLPTTGTNRRVDYLARVLDTVGSSVEAKTLLDEIWQELDPNSGGDGPRTWFRCDTIPKLGPLRRIDHRKLRLRAVSPDDPLYRCDRCRRLAAVSVRAVCPTLRCDGRLEPWHRPAPAQDRDHYRHLYLESSPVPMRVLEHTAQWTSEKAADIQAQFVRGEVNALSCSTTFELGVDVGELQAVVLRNMPPTTANYVQRAGRAGRRADSAALVLTYAQRRSHDLSRFAEPEKMIAGEMRAPIVPLENVRIDRRHAHSVALAAFFRTMARHVGLSWRDAGGFFLTPSPTPPDWVSPVQRLERYLRPVPAPVRRSLRSVLPPAVHDEIGIDDDGWVDELIRLVDDAGAQLRQDVEAFEAREHAAVREQNYALARQCQQVVRTLQSRPLIGYLATRNVLPKYGFPVDTVELRTDRVRGGRDRVLELTRDLSMAINEYAPGAEVIAGGMRWKSGGLYRLPGRDLVTRYYAVCETCGHYREGVEPPEPECPACHTIQTRAARSYVEPEFGFVASESVRQGASQAPQRNWSAATYIVETHADVESGRVEFPAGGTLRWRAGARGSFVVISEGQHKAGFRICQWCGAGASTLSGRAGEHKHLLKDGPCTGPARVQSLAHSYQTDFVELRFDPLVTIRATPSHLRSTVYALLEGAALALEISRDDIDGTVHRGADGEPALVLFDTTPGGAGNTLRIAHRLTDVVRAGVSRVAACECGEETSCYGCLRAYRNQRYHEELSRRAALDLLGELIRVPEEVRADAHHP</sequence>
<dbReference type="PROSITE" id="PS51194">
    <property type="entry name" value="HELICASE_CTER"/>
    <property type="match status" value="1"/>
</dbReference>
<dbReference type="SUPFAM" id="SSF52540">
    <property type="entry name" value="P-loop containing nucleoside triphosphate hydrolases"/>
    <property type="match status" value="2"/>
</dbReference>
<gene>
    <name evidence="6" type="ORF">FHX44_111533</name>
</gene>
<keyword evidence="2" id="KW-0067">ATP-binding</keyword>
<dbReference type="InterPro" id="IPR011545">
    <property type="entry name" value="DEAD/DEAH_box_helicase_dom"/>
</dbReference>
<dbReference type="Pfam" id="PF00270">
    <property type="entry name" value="DEAD"/>
    <property type="match status" value="1"/>
</dbReference>
<evidence type="ECO:0000256" key="1">
    <source>
        <dbReference type="ARBA" id="ARBA00022741"/>
    </source>
</evidence>
<dbReference type="GO" id="GO:0043138">
    <property type="term" value="F:3'-5' DNA helicase activity"/>
    <property type="evidence" value="ECO:0007669"/>
    <property type="project" value="TreeGrafter"/>
</dbReference>
<dbReference type="InterPro" id="IPR027417">
    <property type="entry name" value="P-loop_NTPase"/>
</dbReference>
<evidence type="ECO:0000259" key="4">
    <source>
        <dbReference type="PROSITE" id="PS51192"/>
    </source>
</evidence>
<keyword evidence="6" id="KW-0378">Hydrolase</keyword>
<dbReference type="Pfam" id="PF09369">
    <property type="entry name" value="MZB"/>
    <property type="match status" value="1"/>
</dbReference>
<dbReference type="SMART" id="SM00487">
    <property type="entry name" value="DEXDc"/>
    <property type="match status" value="1"/>
</dbReference>
<comment type="caution">
    <text evidence="6">The sequence shown here is derived from an EMBL/GenBank/DDBJ whole genome shotgun (WGS) entry which is preliminary data.</text>
</comment>
<accession>A0A561SLB7</accession>
<feature type="region of interest" description="Disordered" evidence="3">
    <location>
        <begin position="354"/>
        <end position="376"/>
    </location>
</feature>
<keyword evidence="1" id="KW-0547">Nucleotide-binding</keyword>
<dbReference type="RefSeq" id="WP_147254818.1">
    <property type="nucleotide sequence ID" value="NZ_VIWU01000001.1"/>
</dbReference>
<reference evidence="6 7" key="1">
    <citation type="submission" date="2019-06" db="EMBL/GenBank/DDBJ databases">
        <title>Sequencing the genomes of 1000 actinobacteria strains.</title>
        <authorList>
            <person name="Klenk H.-P."/>
        </authorList>
    </citation>
    <scope>NUCLEOTIDE SEQUENCE [LARGE SCALE GENOMIC DNA]</scope>
    <source>
        <strain evidence="6 7">DSM 45671</strain>
    </source>
</reference>
<evidence type="ECO:0000313" key="6">
    <source>
        <dbReference type="EMBL" id="TWF75649.1"/>
    </source>
</evidence>
<dbReference type="CDD" id="cd17923">
    <property type="entry name" value="DEXHc_Hrq1-like"/>
    <property type="match status" value="1"/>
</dbReference>
<dbReference type="PROSITE" id="PS51192">
    <property type="entry name" value="HELICASE_ATP_BIND_1"/>
    <property type="match status" value="1"/>
</dbReference>
<feature type="domain" description="Helicase ATP-binding" evidence="4">
    <location>
        <begin position="99"/>
        <end position="297"/>
    </location>
</feature>
<dbReference type="InterPro" id="IPR001650">
    <property type="entry name" value="Helicase_C-like"/>
</dbReference>
<dbReference type="Proteomes" id="UP000321261">
    <property type="component" value="Unassembled WGS sequence"/>
</dbReference>
<evidence type="ECO:0000259" key="5">
    <source>
        <dbReference type="PROSITE" id="PS51194"/>
    </source>
</evidence>
<dbReference type="InterPro" id="IPR014001">
    <property type="entry name" value="Helicase_ATP-bd"/>
</dbReference>
<evidence type="ECO:0000256" key="3">
    <source>
        <dbReference type="SAM" id="MobiDB-lite"/>
    </source>
</evidence>
<dbReference type="PANTHER" id="PTHR47957">
    <property type="entry name" value="ATP-DEPENDENT HELICASE HRQ1"/>
    <property type="match status" value="1"/>
</dbReference>
<dbReference type="InterPro" id="IPR018973">
    <property type="entry name" value="MZB"/>
</dbReference>
<organism evidence="6 7">
    <name type="scientific">Pseudonocardia hierapolitana</name>
    <dbReference type="NCBI Taxonomy" id="1128676"/>
    <lineage>
        <taxon>Bacteria</taxon>
        <taxon>Bacillati</taxon>
        <taxon>Actinomycetota</taxon>
        <taxon>Actinomycetes</taxon>
        <taxon>Pseudonocardiales</taxon>
        <taxon>Pseudonocardiaceae</taxon>
        <taxon>Pseudonocardia</taxon>
    </lineage>
</organism>
<dbReference type="OrthoDB" id="3197455at2"/>
<name>A0A561SLB7_9PSEU</name>
<keyword evidence="6" id="KW-0347">Helicase</keyword>
<feature type="region of interest" description="Disordered" evidence="3">
    <location>
        <begin position="523"/>
        <end position="543"/>
    </location>
</feature>